<dbReference type="AlphaFoldDB" id="A0A1D1ZQ84"/>
<sequence>MRSLLPPLQHWDRLEPGSHAHRSSQNVVPAVELPCHRGPAAHIVYCLIDSELRSQDVYVRDQLRHFASPSYNKAHPVMEQDLHLVITRQTDDSFASLCA</sequence>
<gene>
    <name evidence="1" type="ORF">g.72296</name>
</gene>
<accession>A0A1D1ZQ84</accession>
<dbReference type="EMBL" id="GDKF01009719">
    <property type="protein sequence ID" value="JAT68903.1"/>
    <property type="molecule type" value="Transcribed_RNA"/>
</dbReference>
<protein>
    <submittedName>
        <fullName evidence="1">Uncharacterized protein</fullName>
    </submittedName>
</protein>
<proteinExistence type="predicted"/>
<organism evidence="1">
    <name type="scientific">Auxenochlorella protothecoides</name>
    <name type="common">Green microalga</name>
    <name type="synonym">Chlorella protothecoides</name>
    <dbReference type="NCBI Taxonomy" id="3075"/>
    <lineage>
        <taxon>Eukaryota</taxon>
        <taxon>Viridiplantae</taxon>
        <taxon>Chlorophyta</taxon>
        <taxon>core chlorophytes</taxon>
        <taxon>Trebouxiophyceae</taxon>
        <taxon>Chlorellales</taxon>
        <taxon>Chlorellaceae</taxon>
        <taxon>Auxenochlorella</taxon>
    </lineage>
</organism>
<reference evidence="1" key="1">
    <citation type="submission" date="2015-08" db="EMBL/GenBank/DDBJ databases">
        <authorList>
            <person name="Babu N.S."/>
            <person name="Beckwith C.J."/>
            <person name="Beseler K.G."/>
            <person name="Brison A."/>
            <person name="Carone J.V."/>
            <person name="Caskin T.P."/>
            <person name="Diamond M."/>
            <person name="Durham M.E."/>
            <person name="Foxe J.M."/>
            <person name="Go M."/>
            <person name="Henderson B.A."/>
            <person name="Jones I.B."/>
            <person name="McGettigan J.A."/>
            <person name="Micheletti S.J."/>
            <person name="Nasrallah M.E."/>
            <person name="Ortiz D."/>
            <person name="Piller C.R."/>
            <person name="Privatt S.R."/>
            <person name="Schneider S.L."/>
            <person name="Sharp S."/>
            <person name="Smith T.C."/>
            <person name="Stanton J.D."/>
            <person name="Ullery H.E."/>
            <person name="Wilson R.J."/>
            <person name="Serrano M.G."/>
            <person name="Buck G."/>
            <person name="Lee V."/>
            <person name="Wang Y."/>
            <person name="Carvalho R."/>
            <person name="Voegtly L."/>
            <person name="Shi R."/>
            <person name="Duckworth R."/>
            <person name="Johnson A."/>
            <person name="Loviza R."/>
            <person name="Walstead R."/>
            <person name="Shah Z."/>
            <person name="Kiflezghi M."/>
            <person name="Wade K."/>
            <person name="Ball S.L."/>
            <person name="Bradley K.W."/>
            <person name="Asai D.J."/>
            <person name="Bowman C.A."/>
            <person name="Russell D.A."/>
            <person name="Pope W.H."/>
            <person name="Jacobs-Sera D."/>
            <person name="Hendrix R.W."/>
            <person name="Hatfull G.F."/>
        </authorList>
    </citation>
    <scope>NUCLEOTIDE SEQUENCE</scope>
</reference>
<name>A0A1D1ZQ84_AUXPR</name>
<evidence type="ECO:0000313" key="1">
    <source>
        <dbReference type="EMBL" id="JAT68903.1"/>
    </source>
</evidence>